<dbReference type="STRING" id="706587.Desti_1452"/>
<dbReference type="HOGENOM" id="CLU_470702_0_0_7"/>
<evidence type="ECO:0000313" key="2">
    <source>
        <dbReference type="EMBL" id="AFM24164.1"/>
    </source>
</evidence>
<dbReference type="KEGG" id="dti:Desti_1452"/>
<proteinExistence type="predicted"/>
<dbReference type="PATRIC" id="fig|706587.4.peg.1660"/>
<sequence>MQPVQIFPVSKTSSGSPRNSHSIDAFGRIVLILLVCMQLICAGACIAETNHRVYFKGTDAELDVYTITGSLPGPTLLLLGGIQGDEPGGYLAADLYADISLKQGKMIVVPRANFLSIVENSRGVAGDMNRKFAGVSDSSDRDARVVEIIKELMKKSDFFLNLHDGSGFYAPKWESSERNPFRFGQSIIADASDHKRPDGKIIQMEKIVGRVLEKVNPQISSAEHVFRFNNHRTLSDDTKHKEQRLSATFHALTQVGIPAFAIETSKSVKDFSLRVRYQTMVVNAFLHEFGIIPDAPRIYLENPQLKYLIVSINGRAPIVVSGNDVLKVHEGDIIRIVHIEANYSRGLTAKVKNAAGKLNDVNRDIQITKNTDIQIKKDRFVIGNIPVEIMPGRPNSVAGIHFEPRVKHFSIRVNDRTFQIEPGEEFPLIRGDSIVLLEPQTNLPSDEEKSIRVDLRGFQAESSPYPTDDRGHRVNTSTDLQDKYGTVRGKSTIFPLQAKIGSRVIAESYIAVGEPQTEYMVLKVVNSGSFVIYPGDTLELPAHQVVTIEDIKTNIADKTPLFITMRGKTIRWDQKGSAGIDASKLSDKETPLDISRDGGHTIGRIWLKQGSGFRVFSKQSEPKELLVPARY</sequence>
<evidence type="ECO:0000259" key="1">
    <source>
        <dbReference type="Pfam" id="PF17033"/>
    </source>
</evidence>
<dbReference type="RefSeq" id="WP_014809312.1">
    <property type="nucleotide sequence ID" value="NC_018025.1"/>
</dbReference>
<dbReference type="OrthoDB" id="10830at2"/>
<dbReference type="AlphaFoldDB" id="I4C3M3"/>
<organism evidence="2 3">
    <name type="scientific">Desulfomonile tiedjei (strain ATCC 49306 / DSM 6799 / DCB-1)</name>
    <dbReference type="NCBI Taxonomy" id="706587"/>
    <lineage>
        <taxon>Bacteria</taxon>
        <taxon>Pseudomonadati</taxon>
        <taxon>Thermodesulfobacteriota</taxon>
        <taxon>Desulfomonilia</taxon>
        <taxon>Desulfomonilales</taxon>
        <taxon>Desulfomonilaceae</taxon>
        <taxon>Desulfomonile</taxon>
    </lineage>
</organism>
<accession>I4C3M3</accession>
<dbReference type="eggNOG" id="COG3608">
    <property type="taxonomic scope" value="Bacteria"/>
</dbReference>
<feature type="domain" description="D,L-carboxypeptidase peptidase" evidence="1">
    <location>
        <begin position="73"/>
        <end position="291"/>
    </location>
</feature>
<dbReference type="Pfam" id="PF17033">
    <property type="entry name" value="Peptidase_M99"/>
    <property type="match status" value="1"/>
</dbReference>
<protein>
    <submittedName>
        <fullName evidence="2">Putative deacylase</fullName>
    </submittedName>
</protein>
<dbReference type="EMBL" id="CP003360">
    <property type="protein sequence ID" value="AFM24164.1"/>
    <property type="molecule type" value="Genomic_DNA"/>
</dbReference>
<name>I4C3M3_DESTA</name>
<reference evidence="3" key="1">
    <citation type="submission" date="2012-06" db="EMBL/GenBank/DDBJ databases">
        <title>Complete sequence of chromosome of Desulfomonile tiedjei DSM 6799.</title>
        <authorList>
            <person name="Lucas S."/>
            <person name="Copeland A."/>
            <person name="Lapidus A."/>
            <person name="Glavina del Rio T."/>
            <person name="Dalin E."/>
            <person name="Tice H."/>
            <person name="Bruce D."/>
            <person name="Goodwin L."/>
            <person name="Pitluck S."/>
            <person name="Peters L."/>
            <person name="Ovchinnikova G."/>
            <person name="Zeytun A."/>
            <person name="Lu M."/>
            <person name="Kyrpides N."/>
            <person name="Mavromatis K."/>
            <person name="Ivanova N."/>
            <person name="Brettin T."/>
            <person name="Detter J.C."/>
            <person name="Han C."/>
            <person name="Larimer F."/>
            <person name="Land M."/>
            <person name="Hauser L."/>
            <person name="Markowitz V."/>
            <person name="Cheng J.-F."/>
            <person name="Hugenholtz P."/>
            <person name="Woyke T."/>
            <person name="Wu D."/>
            <person name="Spring S."/>
            <person name="Schroeder M."/>
            <person name="Brambilla E."/>
            <person name="Klenk H.-P."/>
            <person name="Eisen J.A."/>
        </authorList>
    </citation>
    <scope>NUCLEOTIDE SEQUENCE [LARGE SCALE GENOMIC DNA]</scope>
    <source>
        <strain evidence="3">ATCC 49306 / DSM 6799 / DCB-1</strain>
    </source>
</reference>
<evidence type="ECO:0000313" key="3">
    <source>
        <dbReference type="Proteomes" id="UP000006055"/>
    </source>
</evidence>
<dbReference type="Proteomes" id="UP000006055">
    <property type="component" value="Chromosome"/>
</dbReference>
<dbReference type="SUPFAM" id="SSF53187">
    <property type="entry name" value="Zn-dependent exopeptidases"/>
    <property type="match status" value="1"/>
</dbReference>
<dbReference type="InterPro" id="IPR031489">
    <property type="entry name" value="Peptidase_M99"/>
</dbReference>
<keyword evidence="3" id="KW-1185">Reference proteome</keyword>
<gene>
    <name evidence="2" type="ordered locus">Desti_1452</name>
</gene>
<dbReference type="Gene3D" id="3.40.630.10">
    <property type="entry name" value="Zn peptidases"/>
    <property type="match status" value="1"/>
</dbReference>